<organism evidence="5 6">
    <name type="scientific">Pseudomonas phage Ep4</name>
    <dbReference type="NCBI Taxonomy" id="3057492"/>
    <lineage>
        <taxon>Viruses</taxon>
        <taxon>Duplodnaviria</taxon>
        <taxon>Heunggongvirae</taxon>
        <taxon>Uroviricota</taxon>
        <taxon>Caudoviricetes</taxon>
        <taxon>Autographivirales</taxon>
        <taxon>Autoscriptoviridae</taxon>
        <taxon>Corkvirinae</taxon>
        <taxon>Actinidiaevirus</taxon>
        <taxon>Actinidiaevirus Ep4</taxon>
    </lineage>
</organism>
<gene>
    <name evidence="5" type="ORF">Ep4_030</name>
</gene>
<dbReference type="GO" id="GO:0003677">
    <property type="term" value="F:DNA binding"/>
    <property type="evidence" value="ECO:0007669"/>
    <property type="project" value="UniProtKB-KW"/>
</dbReference>
<reference evidence="5 6" key="1">
    <citation type="submission" date="2023-07" db="EMBL/GenBank/DDBJ databases">
        <title>Complete genome sequence of Pseudomonas phage Ep4.</title>
        <authorList>
            <person name="Aono M."/>
            <person name="Yagi H."/>
            <person name="Kobayashi K."/>
        </authorList>
    </citation>
    <scope>NUCLEOTIDE SEQUENCE [LARGE SCALE GENOMIC DNA]</scope>
    <source>
        <strain evidence="5 6">Ep4</strain>
    </source>
</reference>
<dbReference type="InterPro" id="IPR044925">
    <property type="entry name" value="His-Me_finger_sf"/>
</dbReference>
<keyword evidence="5" id="KW-0540">Nuclease</keyword>
<name>A0AAU9EZC2_9CAUD</name>
<sequence>MDIDLLRSLVRLDETSPSGLVNAKNRKRGSGKEGCPALTAIRRTSNGTEYYGGALTIGASGPGAERYYLAAHRVVFALVHGYWPPTVDHRDGDMKNNTPANLRAATVAQQQANKGVSKRSKSGFKGVVYDPTYNRTNPYRARIKKRCLGSYPTAEAASAAYYAASIAEYGEFAVSKNRLCR</sequence>
<feature type="domain" description="AP2/ERF" evidence="4">
    <location>
        <begin position="112"/>
        <end position="179"/>
    </location>
</feature>
<dbReference type="InterPro" id="IPR016177">
    <property type="entry name" value="DNA-bd_dom_sf"/>
</dbReference>
<dbReference type="Proteomes" id="UP001304640">
    <property type="component" value="Segment"/>
</dbReference>
<dbReference type="Gene3D" id="3.90.75.20">
    <property type="match status" value="1"/>
</dbReference>
<evidence type="ECO:0000256" key="1">
    <source>
        <dbReference type="ARBA" id="ARBA00023015"/>
    </source>
</evidence>
<dbReference type="PROSITE" id="PS51032">
    <property type="entry name" value="AP2_ERF"/>
    <property type="match status" value="1"/>
</dbReference>
<dbReference type="SUPFAM" id="SSF54060">
    <property type="entry name" value="His-Me finger endonucleases"/>
    <property type="match status" value="1"/>
</dbReference>
<protein>
    <submittedName>
        <fullName evidence="5">HNH endonuclease</fullName>
    </submittedName>
</protein>
<keyword evidence="5" id="KW-0255">Endonuclease</keyword>
<keyword evidence="3" id="KW-0804">Transcription</keyword>
<dbReference type="EMBL" id="LC776701">
    <property type="protein sequence ID" value="BEQ12889.1"/>
    <property type="molecule type" value="Genomic_DNA"/>
</dbReference>
<dbReference type="SUPFAM" id="SSF54171">
    <property type="entry name" value="DNA-binding domain"/>
    <property type="match status" value="1"/>
</dbReference>
<keyword evidence="2" id="KW-0238">DNA-binding</keyword>
<evidence type="ECO:0000256" key="2">
    <source>
        <dbReference type="ARBA" id="ARBA00023125"/>
    </source>
</evidence>
<accession>A0AAU9EZC2</accession>
<evidence type="ECO:0000256" key="3">
    <source>
        <dbReference type="ARBA" id="ARBA00023163"/>
    </source>
</evidence>
<keyword evidence="6" id="KW-1185">Reference proteome</keyword>
<evidence type="ECO:0000313" key="5">
    <source>
        <dbReference type="EMBL" id="BEQ12889.1"/>
    </source>
</evidence>
<dbReference type="GO" id="GO:0003700">
    <property type="term" value="F:DNA-binding transcription factor activity"/>
    <property type="evidence" value="ECO:0007669"/>
    <property type="project" value="InterPro"/>
</dbReference>
<dbReference type="InterPro" id="IPR001471">
    <property type="entry name" value="AP2/ERF_dom"/>
</dbReference>
<keyword evidence="5" id="KW-0378">Hydrolase</keyword>
<proteinExistence type="predicted"/>
<dbReference type="GO" id="GO:0004519">
    <property type="term" value="F:endonuclease activity"/>
    <property type="evidence" value="ECO:0007669"/>
    <property type="project" value="UniProtKB-KW"/>
</dbReference>
<evidence type="ECO:0000313" key="6">
    <source>
        <dbReference type="Proteomes" id="UP001304640"/>
    </source>
</evidence>
<dbReference type="InterPro" id="IPR003615">
    <property type="entry name" value="HNH_nuc"/>
</dbReference>
<dbReference type="Pfam" id="PF13392">
    <property type="entry name" value="HNH_3"/>
    <property type="match status" value="1"/>
</dbReference>
<evidence type="ECO:0000259" key="4">
    <source>
        <dbReference type="PROSITE" id="PS51032"/>
    </source>
</evidence>
<keyword evidence="1" id="KW-0805">Transcription regulation</keyword>